<proteinExistence type="predicted"/>
<name>A0A100WN33_MYCFO</name>
<dbReference type="RefSeq" id="WP_165613824.1">
    <property type="nucleotide sequence ID" value="NZ_BCSZ01000012.1"/>
</dbReference>
<dbReference type="AlphaFoldDB" id="A0A100WN33"/>
<protein>
    <submittedName>
        <fullName evidence="1">Uncharacterized protein</fullName>
    </submittedName>
</protein>
<reference evidence="1 2" key="1">
    <citation type="journal article" date="2016" name="Genome Announc.">
        <title>Draft Genome Sequences of Five Rapidly Growing Mycobacterium Species, M. thermoresistibile, M. fortuitum subsp. acetamidolyticum, M. canariasense, M. brisbanense, and M. novocastrense.</title>
        <authorList>
            <person name="Katahira K."/>
            <person name="Ogura Y."/>
            <person name="Gotoh Y."/>
            <person name="Hayashi T."/>
        </authorList>
    </citation>
    <scope>NUCLEOTIDE SEQUENCE [LARGE SCALE GENOMIC DNA]</scope>
    <source>
        <strain evidence="1 2">JCM6368</strain>
    </source>
</reference>
<dbReference type="EMBL" id="BCSZ01000012">
    <property type="protein sequence ID" value="GAT01246.1"/>
    <property type="molecule type" value="Genomic_DNA"/>
</dbReference>
<comment type="caution">
    <text evidence="1">The sequence shown here is derived from an EMBL/GenBank/DDBJ whole genome shotgun (WGS) entry which is preliminary data.</text>
</comment>
<reference evidence="2" key="2">
    <citation type="submission" date="2016-02" db="EMBL/GenBank/DDBJ databases">
        <title>Draft genome sequence of five rapidly growing Mycobacterium species.</title>
        <authorList>
            <person name="Katahira K."/>
            <person name="Gotou Y."/>
            <person name="Iida K."/>
            <person name="Ogura Y."/>
            <person name="Hayashi T."/>
        </authorList>
    </citation>
    <scope>NUCLEOTIDE SEQUENCE [LARGE SCALE GENOMIC DNA]</scope>
    <source>
        <strain evidence="2">JCM6368</strain>
    </source>
</reference>
<evidence type="ECO:0000313" key="1">
    <source>
        <dbReference type="EMBL" id="GAT01246.1"/>
    </source>
</evidence>
<organism evidence="1 2">
    <name type="scientific">Mycolicibacterium fortuitum subsp. acetamidolyticum</name>
    <dbReference type="NCBI Taxonomy" id="144550"/>
    <lineage>
        <taxon>Bacteria</taxon>
        <taxon>Bacillati</taxon>
        <taxon>Actinomycetota</taxon>
        <taxon>Actinomycetes</taxon>
        <taxon>Mycobacteriales</taxon>
        <taxon>Mycobacteriaceae</taxon>
        <taxon>Mycolicibacterium</taxon>
    </lineage>
</organism>
<evidence type="ECO:0000313" key="2">
    <source>
        <dbReference type="Proteomes" id="UP000069705"/>
    </source>
</evidence>
<dbReference type="Proteomes" id="UP000069705">
    <property type="component" value="Unassembled WGS sequence"/>
</dbReference>
<gene>
    <name evidence="1" type="ORF">RMCFA_1360</name>
</gene>
<accession>A0A100WN33</accession>
<sequence length="57" mass="6413">MQITDREDVQPGDIVSWGALGYVHQGVATSSPELWEGQIAVSGGLDWWPNFLWAERR</sequence>